<dbReference type="Pfam" id="PF04230">
    <property type="entry name" value="PS_pyruv_trans"/>
    <property type="match status" value="1"/>
</dbReference>
<evidence type="ECO:0000313" key="2">
    <source>
        <dbReference type="EMBL" id="PRD48206.1"/>
    </source>
</evidence>
<dbReference type="InterPro" id="IPR007345">
    <property type="entry name" value="Polysacch_pyruvyl_Trfase"/>
</dbReference>
<keyword evidence="3" id="KW-1185">Reference proteome</keyword>
<accession>A0A2S9J5Z1</accession>
<evidence type="ECO:0000259" key="1">
    <source>
        <dbReference type="Pfam" id="PF04230"/>
    </source>
</evidence>
<name>A0A2S9J5Z1_9SPHI</name>
<dbReference type="OrthoDB" id="9803627at2"/>
<evidence type="ECO:0000313" key="3">
    <source>
        <dbReference type="Proteomes" id="UP000239711"/>
    </source>
</evidence>
<gene>
    <name evidence="2" type="ORF">C5745_06780</name>
</gene>
<protein>
    <recommendedName>
        <fullName evidence="1">Polysaccharide pyruvyl transferase domain-containing protein</fullName>
    </recommendedName>
</protein>
<proteinExistence type="predicted"/>
<feature type="domain" description="Polysaccharide pyruvyl transferase" evidence="1">
    <location>
        <begin position="13"/>
        <end position="212"/>
    </location>
</feature>
<sequence>MKKVNLIYWDKDNFGDALNPLLIEELSGLPAQHKDIELSLKSRILLLLKSILTFRFNDAERVILPWQKTVVAIGSIIHWAHKKSVIWGAGFMNRDNRYRGGKVVAVRGKLTDAKLVSQGIKPCGVYGDAALLLPLWLPGVNIAKKHQLGIAPHWSEVDAFKRNYGEQYVIIDLRTKDIPKIVNEINQCDHILSTSLHGIIVAHAYQIPALWIKKGYIETDGFKFHDYFSSVDIPLYDGFEDIDDLLVSSDKWKSLFEKNTDKSLINNDLYEIQKDLLRVAPFPVRKKYVEFVDR</sequence>
<dbReference type="Proteomes" id="UP000239711">
    <property type="component" value="Unassembled WGS sequence"/>
</dbReference>
<comment type="caution">
    <text evidence="2">The sequence shown here is derived from an EMBL/GenBank/DDBJ whole genome shotgun (WGS) entry which is preliminary data.</text>
</comment>
<dbReference type="AlphaFoldDB" id="A0A2S9J5Z1"/>
<reference evidence="2 3" key="1">
    <citation type="submission" date="2018-02" db="EMBL/GenBank/DDBJ databases">
        <title>The draft genome of Sphingobacterium sp. 5JN-11.</title>
        <authorList>
            <person name="Liu L."/>
            <person name="Li L."/>
            <person name="Liang L."/>
            <person name="Zhang X."/>
            <person name="Wang T."/>
        </authorList>
    </citation>
    <scope>NUCLEOTIDE SEQUENCE [LARGE SCALE GENOMIC DNA]</scope>
    <source>
        <strain evidence="2 3">5JN-11</strain>
    </source>
</reference>
<dbReference type="RefSeq" id="WP_105716233.1">
    <property type="nucleotide sequence ID" value="NZ_PVBQ01000004.1"/>
</dbReference>
<organism evidence="2 3">
    <name type="scientific">Sphingobacterium haloxyli</name>
    <dbReference type="NCBI Taxonomy" id="2100533"/>
    <lineage>
        <taxon>Bacteria</taxon>
        <taxon>Pseudomonadati</taxon>
        <taxon>Bacteroidota</taxon>
        <taxon>Sphingobacteriia</taxon>
        <taxon>Sphingobacteriales</taxon>
        <taxon>Sphingobacteriaceae</taxon>
        <taxon>Sphingobacterium</taxon>
    </lineage>
</organism>
<dbReference type="EMBL" id="PVBQ01000004">
    <property type="protein sequence ID" value="PRD48206.1"/>
    <property type="molecule type" value="Genomic_DNA"/>
</dbReference>